<proteinExistence type="predicted"/>
<name>A0ABR1BSX8_NECAM</name>
<organism evidence="1 2">
    <name type="scientific">Necator americanus</name>
    <name type="common">Human hookworm</name>
    <dbReference type="NCBI Taxonomy" id="51031"/>
    <lineage>
        <taxon>Eukaryota</taxon>
        <taxon>Metazoa</taxon>
        <taxon>Ecdysozoa</taxon>
        <taxon>Nematoda</taxon>
        <taxon>Chromadorea</taxon>
        <taxon>Rhabditida</taxon>
        <taxon>Rhabditina</taxon>
        <taxon>Rhabditomorpha</taxon>
        <taxon>Strongyloidea</taxon>
        <taxon>Ancylostomatidae</taxon>
        <taxon>Bunostominae</taxon>
        <taxon>Necator</taxon>
    </lineage>
</organism>
<sequence length="81" mass="9086">MHRSSAESAKDDVHAQRMGLGCPLTLNGTNISECTSYVYLDRKLSMINDLTLGRRRRAAWGAYKSIEDVVKKTRNTLLLTS</sequence>
<gene>
    <name evidence="1" type="primary">Necator_chrI.g1963</name>
    <name evidence="1" type="ORF">RB195_005837</name>
</gene>
<reference evidence="1 2" key="1">
    <citation type="submission" date="2023-08" db="EMBL/GenBank/DDBJ databases">
        <title>A Necator americanus chromosomal reference genome.</title>
        <authorList>
            <person name="Ilik V."/>
            <person name="Petrzelkova K.J."/>
            <person name="Pardy F."/>
            <person name="Fuh T."/>
            <person name="Niatou-Singa F.S."/>
            <person name="Gouil Q."/>
            <person name="Baker L."/>
            <person name="Ritchie M.E."/>
            <person name="Jex A.R."/>
            <person name="Gazzola D."/>
            <person name="Li H."/>
            <person name="Toshio Fujiwara R."/>
            <person name="Zhan B."/>
            <person name="Aroian R.V."/>
            <person name="Pafco B."/>
            <person name="Schwarz E.M."/>
        </authorList>
    </citation>
    <scope>NUCLEOTIDE SEQUENCE [LARGE SCALE GENOMIC DNA]</scope>
    <source>
        <strain evidence="1 2">Aroian</strain>
        <tissue evidence="1">Whole animal</tissue>
    </source>
</reference>
<dbReference type="EMBL" id="JAVFWL010000001">
    <property type="protein sequence ID" value="KAK6728442.1"/>
    <property type="molecule type" value="Genomic_DNA"/>
</dbReference>
<comment type="caution">
    <text evidence="1">The sequence shown here is derived from an EMBL/GenBank/DDBJ whole genome shotgun (WGS) entry which is preliminary data.</text>
</comment>
<evidence type="ECO:0000313" key="2">
    <source>
        <dbReference type="Proteomes" id="UP001303046"/>
    </source>
</evidence>
<dbReference type="Proteomes" id="UP001303046">
    <property type="component" value="Unassembled WGS sequence"/>
</dbReference>
<keyword evidence="2" id="KW-1185">Reference proteome</keyword>
<accession>A0ABR1BSX8</accession>
<protein>
    <submittedName>
        <fullName evidence="1">Uncharacterized protein</fullName>
    </submittedName>
</protein>
<evidence type="ECO:0000313" key="1">
    <source>
        <dbReference type="EMBL" id="KAK6728442.1"/>
    </source>
</evidence>